<dbReference type="OrthoDB" id="9788818at2"/>
<comment type="subcellular location">
    <subcellularLocation>
        <location evidence="1">Cytoplasm</location>
    </subcellularLocation>
</comment>
<evidence type="ECO:0000256" key="7">
    <source>
        <dbReference type="ARBA" id="ARBA00022777"/>
    </source>
</evidence>
<keyword evidence="6" id="KW-0598">Phosphotransferase system</keyword>
<evidence type="ECO:0000256" key="1">
    <source>
        <dbReference type="ARBA" id="ARBA00004496"/>
    </source>
</evidence>
<evidence type="ECO:0000256" key="6">
    <source>
        <dbReference type="ARBA" id="ARBA00022683"/>
    </source>
</evidence>
<dbReference type="InterPro" id="IPR004720">
    <property type="entry name" value="PTS_IIB_sorbose-sp"/>
</dbReference>
<keyword evidence="4" id="KW-0762">Sugar transport</keyword>
<keyword evidence="7" id="KW-0418">Kinase</keyword>
<keyword evidence="5" id="KW-0808">Transferase</keyword>
<dbReference type="Gene3D" id="3.40.35.10">
    <property type="entry name" value="Phosphotransferase system, sorbose subfamily IIB component"/>
    <property type="match status" value="1"/>
</dbReference>
<dbReference type="GO" id="GO:0005737">
    <property type="term" value="C:cytoplasm"/>
    <property type="evidence" value="ECO:0007669"/>
    <property type="project" value="UniProtKB-SubCell"/>
</dbReference>
<organism evidence="9 10">
    <name type="scientific">Lactobacillus kullabergensis</name>
    <dbReference type="NCBI Taxonomy" id="1218493"/>
    <lineage>
        <taxon>Bacteria</taxon>
        <taxon>Bacillati</taxon>
        <taxon>Bacillota</taxon>
        <taxon>Bacilli</taxon>
        <taxon>Lactobacillales</taxon>
        <taxon>Lactobacillaceae</taxon>
        <taxon>Lactobacillus</taxon>
    </lineage>
</organism>
<dbReference type="GO" id="GO:0016301">
    <property type="term" value="F:kinase activity"/>
    <property type="evidence" value="ECO:0007669"/>
    <property type="project" value="UniProtKB-KW"/>
</dbReference>
<keyword evidence="2" id="KW-0813">Transport</keyword>
<sequence>MTVVMARIDNRLLHGIIVTQWAPISNANRVMVIDNDIASDDIAKASMRLARPVHMAVSIISEQTALRNFTNGQYNREKVFVIVKKPDIILRLLNEGIEIHSLTIGSTIIRKDAVRLSSRVFATKEELEIYQILAQKGVSISVQYVPADKPKDITAKINEEGL</sequence>
<dbReference type="STRING" id="1218493.JF76_18870"/>
<dbReference type="Pfam" id="PF03830">
    <property type="entry name" value="PTSIIB_sorb"/>
    <property type="match status" value="1"/>
</dbReference>
<dbReference type="GO" id="GO:0008982">
    <property type="term" value="F:protein-N(PI)-phosphohistidine-sugar phosphotransferase activity"/>
    <property type="evidence" value="ECO:0007669"/>
    <property type="project" value="InterPro"/>
</dbReference>
<dbReference type="PROSITE" id="PS51101">
    <property type="entry name" value="PTS_EIIB_TYPE_4"/>
    <property type="match status" value="1"/>
</dbReference>
<dbReference type="InterPro" id="IPR036667">
    <property type="entry name" value="PTS_IIB_sorbose-sp_sf"/>
</dbReference>
<gene>
    <name evidence="9" type="ORF">JF76_18870</name>
</gene>
<comment type="caution">
    <text evidence="9">The sequence shown here is derived from an EMBL/GenBank/DDBJ whole genome shotgun (WGS) entry which is preliminary data.</text>
</comment>
<dbReference type="AlphaFoldDB" id="A0A0F4L5V5"/>
<evidence type="ECO:0000313" key="9">
    <source>
        <dbReference type="EMBL" id="KJY54030.1"/>
    </source>
</evidence>
<proteinExistence type="predicted"/>
<name>A0A0F4L5V5_9LACO</name>
<dbReference type="GO" id="GO:0009401">
    <property type="term" value="P:phosphoenolpyruvate-dependent sugar phosphotransferase system"/>
    <property type="evidence" value="ECO:0007669"/>
    <property type="project" value="UniProtKB-KW"/>
</dbReference>
<evidence type="ECO:0000256" key="3">
    <source>
        <dbReference type="ARBA" id="ARBA00022490"/>
    </source>
</evidence>
<evidence type="ECO:0000256" key="4">
    <source>
        <dbReference type="ARBA" id="ARBA00022597"/>
    </source>
</evidence>
<evidence type="ECO:0000256" key="2">
    <source>
        <dbReference type="ARBA" id="ARBA00022448"/>
    </source>
</evidence>
<feature type="domain" description="PTS EIIB type-4" evidence="8">
    <location>
        <begin position="1"/>
        <end position="162"/>
    </location>
</feature>
<protein>
    <submittedName>
        <fullName evidence="9">PTS Man IIB</fullName>
    </submittedName>
</protein>
<accession>A0A0F4L5V5</accession>
<keyword evidence="3" id="KW-0963">Cytoplasm</keyword>
<dbReference type="EMBL" id="JXBY01000030">
    <property type="protein sequence ID" value="KJY54030.1"/>
    <property type="molecule type" value="Genomic_DNA"/>
</dbReference>
<dbReference type="SUPFAM" id="SSF52728">
    <property type="entry name" value="PTS IIb component"/>
    <property type="match status" value="1"/>
</dbReference>
<evidence type="ECO:0000259" key="8">
    <source>
        <dbReference type="PROSITE" id="PS51101"/>
    </source>
</evidence>
<evidence type="ECO:0000313" key="10">
    <source>
        <dbReference type="Proteomes" id="UP000033533"/>
    </source>
</evidence>
<evidence type="ECO:0000256" key="5">
    <source>
        <dbReference type="ARBA" id="ARBA00022679"/>
    </source>
</evidence>
<dbReference type="RefSeq" id="WP_045928834.1">
    <property type="nucleotide sequence ID" value="NZ_JBHSZS010000027.1"/>
</dbReference>
<dbReference type="PATRIC" id="fig|1218493.3.peg.1979"/>
<dbReference type="Proteomes" id="UP000033533">
    <property type="component" value="Unassembled WGS sequence"/>
</dbReference>
<reference evidence="9 10" key="1">
    <citation type="submission" date="2014-12" db="EMBL/GenBank/DDBJ databases">
        <title>Comparative genomics of the lactic acid bacteria isolated from the honey bee gut.</title>
        <authorList>
            <person name="Ellegaard K.M."/>
            <person name="Tamarit D."/>
            <person name="Javelind E."/>
            <person name="Olofsson T."/>
            <person name="Andersson S.G."/>
            <person name="Vasquez A."/>
        </authorList>
    </citation>
    <scope>NUCLEOTIDE SEQUENCE [LARGE SCALE GENOMIC DNA]</scope>
    <source>
        <strain evidence="9 10">Biut2</strain>
    </source>
</reference>
<dbReference type="HOGENOM" id="CLU_116175_3_0_9"/>